<dbReference type="AlphaFoldDB" id="A0A9P4HWE0"/>
<dbReference type="OrthoDB" id="10259639at2759"/>
<gene>
    <name evidence="4" type="ORF">K490DRAFT_74051</name>
</gene>
<dbReference type="GO" id="GO:1990316">
    <property type="term" value="C:Atg1/ULK1 kinase complex"/>
    <property type="evidence" value="ECO:0007669"/>
    <property type="project" value="TreeGrafter"/>
</dbReference>
<evidence type="ECO:0000256" key="3">
    <source>
        <dbReference type="ARBA" id="ARBA00023006"/>
    </source>
</evidence>
<protein>
    <recommendedName>
        <fullName evidence="2">Autophagy-related protein 101</fullName>
    </recommendedName>
</protein>
<dbReference type="EMBL" id="ML978722">
    <property type="protein sequence ID" value="KAF2086841.1"/>
    <property type="molecule type" value="Genomic_DNA"/>
</dbReference>
<accession>A0A9P4HWE0</accession>
<comment type="caution">
    <text evidence="4">The sequence shown here is derived from an EMBL/GenBank/DDBJ whole genome shotgun (WGS) entry which is preliminary data.</text>
</comment>
<dbReference type="InterPro" id="IPR012445">
    <property type="entry name" value="ATG101"/>
</dbReference>
<dbReference type="GO" id="GO:0019901">
    <property type="term" value="F:protein kinase binding"/>
    <property type="evidence" value="ECO:0007669"/>
    <property type="project" value="TreeGrafter"/>
</dbReference>
<reference evidence="4" key="1">
    <citation type="journal article" date="2020" name="Stud. Mycol.">
        <title>101 Dothideomycetes genomes: a test case for predicting lifestyles and emergence of pathogens.</title>
        <authorList>
            <person name="Haridas S."/>
            <person name="Albert R."/>
            <person name="Binder M."/>
            <person name="Bloem J."/>
            <person name="Labutti K."/>
            <person name="Salamov A."/>
            <person name="Andreopoulos B."/>
            <person name="Baker S."/>
            <person name="Barry K."/>
            <person name="Bills G."/>
            <person name="Bluhm B."/>
            <person name="Cannon C."/>
            <person name="Castanera R."/>
            <person name="Culley D."/>
            <person name="Daum C."/>
            <person name="Ezra D."/>
            <person name="Gonzalez J."/>
            <person name="Henrissat B."/>
            <person name="Kuo A."/>
            <person name="Liang C."/>
            <person name="Lipzen A."/>
            <person name="Lutzoni F."/>
            <person name="Magnuson J."/>
            <person name="Mondo S."/>
            <person name="Nolan M."/>
            <person name="Ohm R."/>
            <person name="Pangilinan J."/>
            <person name="Park H.-J."/>
            <person name="Ramirez L."/>
            <person name="Alfaro M."/>
            <person name="Sun H."/>
            <person name="Tritt A."/>
            <person name="Yoshinaga Y."/>
            <person name="Zwiers L.-H."/>
            <person name="Turgeon B."/>
            <person name="Goodwin S."/>
            <person name="Spatafora J."/>
            <person name="Crous P."/>
            <person name="Grigoriev I."/>
        </authorList>
    </citation>
    <scope>NUCLEOTIDE SEQUENCE</scope>
    <source>
        <strain evidence="4">CBS 121410</strain>
    </source>
</reference>
<evidence type="ECO:0000313" key="4">
    <source>
        <dbReference type="EMBL" id="KAF2086841.1"/>
    </source>
</evidence>
<organism evidence="4 5">
    <name type="scientific">Saccharata proteae CBS 121410</name>
    <dbReference type="NCBI Taxonomy" id="1314787"/>
    <lineage>
        <taxon>Eukaryota</taxon>
        <taxon>Fungi</taxon>
        <taxon>Dikarya</taxon>
        <taxon>Ascomycota</taxon>
        <taxon>Pezizomycotina</taxon>
        <taxon>Dothideomycetes</taxon>
        <taxon>Dothideomycetes incertae sedis</taxon>
        <taxon>Botryosphaeriales</taxon>
        <taxon>Saccharataceae</taxon>
        <taxon>Saccharata</taxon>
    </lineage>
</organism>
<dbReference type="PANTHER" id="PTHR13292">
    <property type="entry name" value="AUTOPHAGY-RELATED PROTEIN 101"/>
    <property type="match status" value="1"/>
</dbReference>
<comment type="similarity">
    <text evidence="1">Belongs to the ATG101 family.</text>
</comment>
<evidence type="ECO:0000313" key="5">
    <source>
        <dbReference type="Proteomes" id="UP000799776"/>
    </source>
</evidence>
<dbReference type="Pfam" id="PF07855">
    <property type="entry name" value="ATG101"/>
    <property type="match status" value="1"/>
</dbReference>
<dbReference type="GO" id="GO:0000407">
    <property type="term" value="C:phagophore assembly site"/>
    <property type="evidence" value="ECO:0007669"/>
    <property type="project" value="TreeGrafter"/>
</dbReference>
<evidence type="ECO:0000256" key="1">
    <source>
        <dbReference type="ARBA" id="ARBA00007130"/>
    </source>
</evidence>
<keyword evidence="3" id="KW-0072">Autophagy</keyword>
<proteinExistence type="inferred from homology"/>
<sequence>MEQRRPPEYVLEVFADPTCVKDIIKAILHTIFFHRYFIPITPLHRDLLDLTLPAIDDLSLETLIEQRATALVRAIDTSNTSTSQQRGRGQLCIQFFEKRRRKSYFPFGTLGKARADEEVCWEMWTLDVTLATPRTEGEVVKVRRAMEKSLQKTAMKVVNIVNRDKDHIPPITTTDTNPFPYQISVNPKTEGWGQRMGIF</sequence>
<evidence type="ECO:0000256" key="2">
    <source>
        <dbReference type="ARBA" id="ARBA00018874"/>
    </source>
</evidence>
<dbReference type="GO" id="GO:0000045">
    <property type="term" value="P:autophagosome assembly"/>
    <property type="evidence" value="ECO:0007669"/>
    <property type="project" value="TreeGrafter"/>
</dbReference>
<dbReference type="Proteomes" id="UP000799776">
    <property type="component" value="Unassembled WGS sequence"/>
</dbReference>
<keyword evidence="5" id="KW-1185">Reference proteome</keyword>
<name>A0A9P4HWE0_9PEZI</name>
<dbReference type="PANTHER" id="PTHR13292:SF0">
    <property type="entry name" value="AUTOPHAGY-RELATED PROTEIN 101"/>
    <property type="match status" value="1"/>
</dbReference>